<keyword evidence="4" id="KW-0378">Hydrolase</keyword>
<dbReference type="Gene3D" id="3.30.70.360">
    <property type="match status" value="1"/>
</dbReference>
<dbReference type="HOGENOM" id="CLU_021802_2_2_9"/>
<dbReference type="PROSITE" id="PS00759">
    <property type="entry name" value="ARGE_DAPE_CPG2_2"/>
    <property type="match status" value="1"/>
</dbReference>
<dbReference type="InterPro" id="IPR036264">
    <property type="entry name" value="Bact_exopeptidase_dim_dom"/>
</dbReference>
<dbReference type="InterPro" id="IPR002933">
    <property type="entry name" value="Peptidase_M20"/>
</dbReference>
<comment type="cofactor">
    <cofactor evidence="1">
        <name>Zn(2+)</name>
        <dbReference type="ChEBI" id="CHEBI:29105"/>
    </cofactor>
</comment>
<evidence type="ECO:0000313" key="7">
    <source>
        <dbReference type="EMBL" id="EHL95855.1"/>
    </source>
</evidence>
<dbReference type="Pfam" id="PF01546">
    <property type="entry name" value="Peptidase_M20"/>
    <property type="match status" value="1"/>
</dbReference>
<dbReference type="RefSeq" id="WP_008214606.1">
    <property type="nucleotide sequence ID" value="NZ_JH415059.1"/>
</dbReference>
<dbReference type="PANTHER" id="PTHR43808">
    <property type="entry name" value="ACETYLORNITHINE DEACETYLASE"/>
    <property type="match status" value="1"/>
</dbReference>
<dbReference type="EMBL" id="AGEY01000195">
    <property type="protein sequence ID" value="EHL95855.1"/>
    <property type="molecule type" value="Genomic_DNA"/>
</dbReference>
<gene>
    <name evidence="7" type="ORF">HMPREF9103_02593</name>
</gene>
<dbReference type="InterPro" id="IPR050072">
    <property type="entry name" value="Peptidase_M20A"/>
</dbReference>
<evidence type="ECO:0000256" key="2">
    <source>
        <dbReference type="ARBA" id="ARBA00006247"/>
    </source>
</evidence>
<dbReference type="SUPFAM" id="SSF53187">
    <property type="entry name" value="Zn-dependent exopeptidases"/>
    <property type="match status" value="1"/>
</dbReference>
<dbReference type="Pfam" id="PF07687">
    <property type="entry name" value="M20_dimer"/>
    <property type="match status" value="1"/>
</dbReference>
<feature type="domain" description="Peptidase M20 dimerisation" evidence="6">
    <location>
        <begin position="209"/>
        <end position="315"/>
    </location>
</feature>
<dbReference type="PANTHER" id="PTHR43808:SF8">
    <property type="entry name" value="PEPTIDASE M20 DIMERISATION DOMAIN-CONTAINING PROTEIN"/>
    <property type="match status" value="1"/>
</dbReference>
<dbReference type="CDD" id="cd08659">
    <property type="entry name" value="M20_ArgE_DapE-like"/>
    <property type="match status" value="1"/>
</dbReference>
<protein>
    <submittedName>
        <fullName evidence="7">Peptidase, ArgE/DapE family</fullName>
    </submittedName>
</protein>
<evidence type="ECO:0000256" key="3">
    <source>
        <dbReference type="ARBA" id="ARBA00022723"/>
    </source>
</evidence>
<reference evidence="7 8" key="1">
    <citation type="submission" date="2011-09" db="EMBL/GenBank/DDBJ databases">
        <authorList>
            <person name="Weinstock G."/>
            <person name="Sodergren E."/>
            <person name="Clifton S."/>
            <person name="Fulton L."/>
            <person name="Fulton B."/>
            <person name="Courtney L."/>
            <person name="Fronick C."/>
            <person name="Harrison M."/>
            <person name="Strong C."/>
            <person name="Farmer C."/>
            <person name="Delahaunty K."/>
            <person name="Markovic C."/>
            <person name="Hall O."/>
            <person name="Minx P."/>
            <person name="Tomlinson C."/>
            <person name="Mitreva M."/>
            <person name="Hou S."/>
            <person name="Chen J."/>
            <person name="Wollam A."/>
            <person name="Pepin K.H."/>
            <person name="Johnson M."/>
            <person name="Bhonagiri V."/>
            <person name="Zhang X."/>
            <person name="Suruliraj S."/>
            <person name="Warren W."/>
            <person name="Chinwalla A."/>
            <person name="Mardis E.R."/>
            <person name="Wilson R.K."/>
        </authorList>
    </citation>
    <scope>NUCLEOTIDE SEQUENCE [LARGE SCALE GENOMIC DNA]</scope>
    <source>
        <strain evidence="7 8">F0439</strain>
    </source>
</reference>
<comment type="caution">
    <text evidence="7">The sequence shown here is derived from an EMBL/GenBank/DDBJ whole genome shotgun (WGS) entry which is preliminary data.</text>
</comment>
<keyword evidence="5" id="KW-0862">Zinc</keyword>
<keyword evidence="8" id="KW-1185">Reference proteome</keyword>
<dbReference type="NCBIfam" id="NF006365">
    <property type="entry name" value="PRK08588.1"/>
    <property type="match status" value="1"/>
</dbReference>
<dbReference type="STRING" id="797515.HMPREF9103_02593"/>
<dbReference type="InterPro" id="IPR011650">
    <property type="entry name" value="Peptidase_M20_dimer"/>
</dbReference>
<evidence type="ECO:0000256" key="4">
    <source>
        <dbReference type="ARBA" id="ARBA00022801"/>
    </source>
</evidence>
<comment type="similarity">
    <text evidence="2">Belongs to the peptidase M20A family.</text>
</comment>
<sequence length="418" mass="45923">MDRKDRVKLLSDLVKINTIGGREEATAKFLSHYLEGYGIHGKTIEVEPGRFNLVAEIGNLVSPVVVLTGHQDVVDIGDRSKWLHSPLGAEIIGDRMYGRGTSDMKAGLAAEVITMIELKEAGQPINGTIRLLVTIGEESSTVNHMQGAQYFAEHGYLDDVDAAIVAEPSGEPLDWLTQDTPLNPFKFSADQINHLVDKNDLTEQYLLSYAHKGSITYEIATKGKTAHSSSPQLGINAIAPLIKTYDQQINYFKTLTKENPVLGKTVPVVTKIKGGDQLNSVPAAAAVFGKIRTIPEEPNDQIIAQLQRIVAENNRDAKADIQFKLLGNKYPVMSNPDDKLIQLLHRFGEQELDQVLPLGGYPGGTDAAEFVRKNPAISVAVFGPGNMTAHQVDEFVELDNFERFIAIYKQTLTAFFND</sequence>
<organism evidence="7 8">
    <name type="scientific">Lentilactobacillus parafarraginis F0439</name>
    <dbReference type="NCBI Taxonomy" id="797515"/>
    <lineage>
        <taxon>Bacteria</taxon>
        <taxon>Bacillati</taxon>
        <taxon>Bacillota</taxon>
        <taxon>Bacilli</taxon>
        <taxon>Lactobacillales</taxon>
        <taxon>Lactobacillaceae</taxon>
        <taxon>Lentilactobacillus</taxon>
    </lineage>
</organism>
<dbReference type="PATRIC" id="fig|797515.3.peg.2338"/>
<evidence type="ECO:0000259" key="6">
    <source>
        <dbReference type="Pfam" id="PF07687"/>
    </source>
</evidence>
<evidence type="ECO:0000313" key="8">
    <source>
        <dbReference type="Proteomes" id="UP000004625"/>
    </source>
</evidence>
<dbReference type="GO" id="GO:0046872">
    <property type="term" value="F:metal ion binding"/>
    <property type="evidence" value="ECO:0007669"/>
    <property type="project" value="UniProtKB-KW"/>
</dbReference>
<keyword evidence="3" id="KW-0479">Metal-binding</keyword>
<evidence type="ECO:0000256" key="1">
    <source>
        <dbReference type="ARBA" id="ARBA00001947"/>
    </source>
</evidence>
<evidence type="ECO:0000256" key="5">
    <source>
        <dbReference type="ARBA" id="ARBA00022833"/>
    </source>
</evidence>
<dbReference type="eggNOG" id="COG0624">
    <property type="taxonomic scope" value="Bacteria"/>
</dbReference>
<dbReference type="AlphaFoldDB" id="G9ZS75"/>
<dbReference type="SUPFAM" id="SSF55031">
    <property type="entry name" value="Bacterial exopeptidase dimerisation domain"/>
    <property type="match status" value="1"/>
</dbReference>
<dbReference type="Proteomes" id="UP000004625">
    <property type="component" value="Unassembled WGS sequence"/>
</dbReference>
<dbReference type="Gene3D" id="3.40.630.10">
    <property type="entry name" value="Zn peptidases"/>
    <property type="match status" value="2"/>
</dbReference>
<dbReference type="GO" id="GO:0016787">
    <property type="term" value="F:hydrolase activity"/>
    <property type="evidence" value="ECO:0007669"/>
    <property type="project" value="UniProtKB-KW"/>
</dbReference>
<accession>G9ZS75</accession>
<dbReference type="InterPro" id="IPR001261">
    <property type="entry name" value="ArgE/DapE_CS"/>
</dbReference>
<proteinExistence type="inferred from homology"/>
<name>G9ZS75_9LACO</name>